<dbReference type="RefSeq" id="WP_219044946.1">
    <property type="nucleotide sequence ID" value="NZ_JAHWDQ010000007.1"/>
</dbReference>
<name>A0ABS6VYD5_9GAMM</name>
<evidence type="ECO:0000256" key="2">
    <source>
        <dbReference type="ARBA" id="ARBA00010139"/>
    </source>
</evidence>
<dbReference type="Proteomes" id="UP001166291">
    <property type="component" value="Unassembled WGS sequence"/>
</dbReference>
<dbReference type="PANTHER" id="PTHR43098">
    <property type="entry name" value="L-ORNITHINE N(5)-MONOOXYGENASE-RELATED"/>
    <property type="match status" value="1"/>
</dbReference>
<dbReference type="InterPro" id="IPR020946">
    <property type="entry name" value="Flavin_mOase-like"/>
</dbReference>
<comment type="similarity">
    <text evidence="2">Belongs to the FAD-binding monooxygenase family.</text>
</comment>
<evidence type="ECO:0000256" key="1">
    <source>
        <dbReference type="ARBA" id="ARBA00001974"/>
    </source>
</evidence>
<evidence type="ECO:0000313" key="9">
    <source>
        <dbReference type="Proteomes" id="UP001166291"/>
    </source>
</evidence>
<evidence type="ECO:0000256" key="5">
    <source>
        <dbReference type="ARBA" id="ARBA00022857"/>
    </source>
</evidence>
<keyword evidence="6" id="KW-0560">Oxidoreductase</keyword>
<gene>
    <name evidence="8" type="ORF">KXJ70_18015</name>
</gene>
<evidence type="ECO:0000256" key="4">
    <source>
        <dbReference type="ARBA" id="ARBA00022827"/>
    </source>
</evidence>
<accession>A0ABS6VYD5</accession>
<sequence length="621" mass="71997">MTAKPTKLPEASELDIPALRDKYRQERDKRIRPEGQKQYGKIKEEFAEEFLHDPHAVVEPREAISEDLDVAVLGAGWTGILASYHLKNAGISNFRNIDHAGDWGGVWYWNRYPGIQCDNDAYCYLPLLEETGYMPPRKYANGYEIYDYFKVIANKYELGKDALFHTLVTSLRWDSEIKRWQIETNRGDTIRARFVIMANGLLNIPKLPKIPGIHDFKGKMFHTSRWEYDYTGGEYRNPVLDKLADKKVAIMGTGATAIQAIPYLGKYAKQVYVLQRTPSPVDQRNNLPTDPEWEKSLKPGWQKARIDNFHRGAMEGRFKSSEEDEIRDFWTEISRHMKTELRAEGREDEVPLEEYYGRRDVMDYRVMERMRRRVDELVEDKETAEALKVWYRFPCKRPLSNDDYYDTFNRPNVKLVDVSETQGLEAMTEKGFIADGVEYEIDCMIFASGFEVTSDLDRRWGIDTFEGRDGVSIYDHWKHGYKTFHGQMTTHFPNQFFLGYYQGGLNASTTYQYGSQGYHSAQIIKQALAKGAVSVEPSEEAQAAYVKHIRETAVDMTELIDQCPPSYYNNEGQKVTDESGNKVYRSFLGEAYGLGWDAFEAWMKEWRDKGDLDGLMLEKDK</sequence>
<dbReference type="PANTHER" id="PTHR43098:SF4">
    <property type="entry name" value="BLR3857 PROTEIN"/>
    <property type="match status" value="1"/>
</dbReference>
<keyword evidence="5" id="KW-0521">NADP</keyword>
<protein>
    <submittedName>
        <fullName evidence="8">NAD(P)/FAD-dependent oxidoreductase</fullName>
    </submittedName>
</protein>
<keyword evidence="7" id="KW-0503">Monooxygenase</keyword>
<dbReference type="Pfam" id="PF00743">
    <property type="entry name" value="FMO-like"/>
    <property type="match status" value="1"/>
</dbReference>
<keyword evidence="9" id="KW-1185">Reference proteome</keyword>
<evidence type="ECO:0000256" key="6">
    <source>
        <dbReference type="ARBA" id="ARBA00023002"/>
    </source>
</evidence>
<dbReference type="EMBL" id="JAHWDQ010000007">
    <property type="protein sequence ID" value="MBW2942700.1"/>
    <property type="molecule type" value="Genomic_DNA"/>
</dbReference>
<dbReference type="InterPro" id="IPR050775">
    <property type="entry name" value="FAD-binding_Monooxygenases"/>
</dbReference>
<evidence type="ECO:0000256" key="3">
    <source>
        <dbReference type="ARBA" id="ARBA00022630"/>
    </source>
</evidence>
<proteinExistence type="inferred from homology"/>
<keyword evidence="4" id="KW-0274">FAD</keyword>
<organism evidence="8 9">
    <name type="scientific">Zhongshania aquimaris</name>
    <dbReference type="NCBI Taxonomy" id="2857107"/>
    <lineage>
        <taxon>Bacteria</taxon>
        <taxon>Pseudomonadati</taxon>
        <taxon>Pseudomonadota</taxon>
        <taxon>Gammaproteobacteria</taxon>
        <taxon>Cellvibrionales</taxon>
        <taxon>Spongiibacteraceae</taxon>
        <taxon>Zhongshania</taxon>
    </lineage>
</organism>
<comment type="caution">
    <text evidence="8">The sequence shown here is derived from an EMBL/GenBank/DDBJ whole genome shotgun (WGS) entry which is preliminary data.</text>
</comment>
<comment type="cofactor">
    <cofactor evidence="1">
        <name>FAD</name>
        <dbReference type="ChEBI" id="CHEBI:57692"/>
    </cofactor>
</comment>
<evidence type="ECO:0000256" key="7">
    <source>
        <dbReference type="ARBA" id="ARBA00023033"/>
    </source>
</evidence>
<evidence type="ECO:0000313" key="8">
    <source>
        <dbReference type="EMBL" id="MBW2942700.1"/>
    </source>
</evidence>
<keyword evidence="3" id="KW-0285">Flavoprotein</keyword>
<reference evidence="8" key="1">
    <citation type="submission" date="2021-07" db="EMBL/GenBank/DDBJ databases">
        <title>Zhongshania sp. CAU 1632 isolated from seawater.</title>
        <authorList>
            <person name="Kim W."/>
        </authorList>
    </citation>
    <scope>NUCLEOTIDE SEQUENCE</scope>
    <source>
        <strain evidence="8">CAU 1632</strain>
    </source>
</reference>